<gene>
    <name evidence="6" type="ORF">ACHHYP_12055</name>
</gene>
<feature type="transmembrane region" description="Helical" evidence="5">
    <location>
        <begin position="40"/>
        <end position="61"/>
    </location>
</feature>
<feature type="transmembrane region" description="Helical" evidence="5">
    <location>
        <begin position="203"/>
        <end position="225"/>
    </location>
</feature>
<dbReference type="EMBL" id="JNBR01001735">
    <property type="protein sequence ID" value="OQR85251.1"/>
    <property type="molecule type" value="Genomic_DNA"/>
</dbReference>
<dbReference type="Proteomes" id="UP000243579">
    <property type="component" value="Unassembled WGS sequence"/>
</dbReference>
<accession>A0A1V9YHR0</accession>
<feature type="transmembrane region" description="Helical" evidence="5">
    <location>
        <begin position="105"/>
        <end position="124"/>
    </location>
</feature>
<name>A0A1V9YHR0_ACHHY</name>
<evidence type="ECO:0000256" key="4">
    <source>
        <dbReference type="ARBA" id="ARBA00023136"/>
    </source>
</evidence>
<dbReference type="InterPro" id="IPR036259">
    <property type="entry name" value="MFS_trans_sf"/>
</dbReference>
<evidence type="ECO:0000313" key="6">
    <source>
        <dbReference type="EMBL" id="OQR85251.1"/>
    </source>
</evidence>
<feature type="transmembrane region" description="Helical" evidence="5">
    <location>
        <begin position="171"/>
        <end position="191"/>
    </location>
</feature>
<dbReference type="InterPro" id="IPR011701">
    <property type="entry name" value="MFS"/>
</dbReference>
<evidence type="ECO:0000256" key="3">
    <source>
        <dbReference type="ARBA" id="ARBA00022989"/>
    </source>
</evidence>
<reference evidence="6 7" key="1">
    <citation type="journal article" date="2014" name="Genome Biol. Evol.">
        <title>The secreted proteins of Achlya hypogyna and Thraustotheca clavata identify the ancestral oomycete secretome and reveal gene acquisitions by horizontal gene transfer.</title>
        <authorList>
            <person name="Misner I."/>
            <person name="Blouin N."/>
            <person name="Leonard G."/>
            <person name="Richards T.A."/>
            <person name="Lane C.E."/>
        </authorList>
    </citation>
    <scope>NUCLEOTIDE SEQUENCE [LARGE SCALE GENOMIC DNA]</scope>
    <source>
        <strain evidence="6 7">ATCC 48635</strain>
    </source>
</reference>
<comment type="subcellular location">
    <subcellularLocation>
        <location evidence="1">Membrane</location>
        <topology evidence="1">Multi-pass membrane protein</topology>
    </subcellularLocation>
</comment>
<evidence type="ECO:0000256" key="1">
    <source>
        <dbReference type="ARBA" id="ARBA00004141"/>
    </source>
</evidence>
<feature type="transmembrane region" description="Helical" evidence="5">
    <location>
        <begin position="73"/>
        <end position="93"/>
    </location>
</feature>
<dbReference type="GO" id="GO:0022857">
    <property type="term" value="F:transmembrane transporter activity"/>
    <property type="evidence" value="ECO:0007669"/>
    <property type="project" value="InterPro"/>
</dbReference>
<dbReference type="AlphaFoldDB" id="A0A1V9YHR0"/>
<keyword evidence="4 5" id="KW-0472">Membrane</keyword>
<dbReference type="SUPFAM" id="SSF103473">
    <property type="entry name" value="MFS general substrate transporter"/>
    <property type="match status" value="1"/>
</dbReference>
<proteinExistence type="predicted"/>
<keyword evidence="7" id="KW-1185">Reference proteome</keyword>
<dbReference type="PANTHER" id="PTHR23510">
    <property type="entry name" value="INNER MEMBRANE TRANSPORT PROTEIN YAJR"/>
    <property type="match status" value="1"/>
</dbReference>
<dbReference type="STRING" id="1202772.A0A1V9YHR0"/>
<evidence type="ECO:0000256" key="5">
    <source>
        <dbReference type="SAM" id="Phobius"/>
    </source>
</evidence>
<evidence type="ECO:0008006" key="8">
    <source>
        <dbReference type="Google" id="ProtNLM"/>
    </source>
</evidence>
<feature type="transmembrane region" description="Helical" evidence="5">
    <location>
        <begin position="130"/>
        <end position="150"/>
    </location>
</feature>
<dbReference type="InterPro" id="IPR051068">
    <property type="entry name" value="MFS_Domain-Containing_Protein"/>
</dbReference>
<feature type="transmembrane region" description="Helical" evidence="5">
    <location>
        <begin position="284"/>
        <end position="308"/>
    </location>
</feature>
<evidence type="ECO:0000256" key="2">
    <source>
        <dbReference type="ARBA" id="ARBA00022692"/>
    </source>
</evidence>
<keyword evidence="2 5" id="KW-0812">Transmembrane</keyword>
<comment type="caution">
    <text evidence="6">The sequence shown here is derived from an EMBL/GenBank/DDBJ whole genome shotgun (WGS) entry which is preliminary data.</text>
</comment>
<sequence>MRATPYELQVATPLPSLHVTPDDAVTNPEMDDRLPPTPSLGLILVANFLFNVSFYIIVPTATLYSRSLGASDLYSGLVIGGITLTSAASLVPLNNVACFRDYYQPPLDLAAGTMVLGHLLYAFANVADSLALLLLGRLVNGLGFTGWLFVKRYCTDPRIVGFRRRTMCANLLVAAQTLGMVCGPLAGSLLSRLETSSRIWTGYTAPGFVMALLWLLYWVTVRVYFNDAPPRTSEDLKNISNAKLWHLDAASLRSLLTMAVASFVIFFVLGAWEADIPLATDELWGWSSFSAGVLLAVGGLVSFALILPFTMYTKRIQDRAVLATALSLALVGAVMHQSTVGAPSTLTLGGSWFFVCWGMNLDALSDKAAIVIQLSNYSGRLTGAVWGTAASSVGGEAVVGWLNLGVNALSLTLLLCNWRVLLAHTG</sequence>
<organism evidence="6 7">
    <name type="scientific">Achlya hypogyna</name>
    <name type="common">Oomycete</name>
    <name type="synonym">Protoachlya hypogyna</name>
    <dbReference type="NCBI Taxonomy" id="1202772"/>
    <lineage>
        <taxon>Eukaryota</taxon>
        <taxon>Sar</taxon>
        <taxon>Stramenopiles</taxon>
        <taxon>Oomycota</taxon>
        <taxon>Saprolegniomycetes</taxon>
        <taxon>Saprolegniales</taxon>
        <taxon>Achlyaceae</taxon>
        <taxon>Achlya</taxon>
    </lineage>
</organism>
<dbReference type="Pfam" id="PF07690">
    <property type="entry name" value="MFS_1"/>
    <property type="match status" value="1"/>
</dbReference>
<evidence type="ECO:0000313" key="7">
    <source>
        <dbReference type="Proteomes" id="UP000243579"/>
    </source>
</evidence>
<keyword evidence="3 5" id="KW-1133">Transmembrane helix</keyword>
<dbReference type="GO" id="GO:0016020">
    <property type="term" value="C:membrane"/>
    <property type="evidence" value="ECO:0007669"/>
    <property type="project" value="UniProtKB-SubCell"/>
</dbReference>
<dbReference type="PANTHER" id="PTHR23510:SF64">
    <property type="entry name" value="INNER MEMBRANE TRANSPORT PROTEIN YAJR"/>
    <property type="match status" value="1"/>
</dbReference>
<dbReference type="OrthoDB" id="2015447at2759"/>
<feature type="transmembrane region" description="Helical" evidence="5">
    <location>
        <begin position="401"/>
        <end position="422"/>
    </location>
</feature>
<feature type="transmembrane region" description="Helical" evidence="5">
    <location>
        <begin position="320"/>
        <end position="338"/>
    </location>
</feature>
<protein>
    <recommendedName>
        <fullName evidence="8">Major Facilitator Superfamily (MFS)</fullName>
    </recommendedName>
</protein>
<dbReference type="Gene3D" id="1.20.1250.20">
    <property type="entry name" value="MFS general substrate transporter like domains"/>
    <property type="match status" value="1"/>
</dbReference>
<feature type="transmembrane region" description="Helical" evidence="5">
    <location>
        <begin position="252"/>
        <end position="272"/>
    </location>
</feature>